<keyword evidence="2" id="KW-1185">Reference proteome</keyword>
<name>A0AAV1IK17_9CHLO</name>
<dbReference type="Pfam" id="PF05176">
    <property type="entry name" value="ATP-synt_10"/>
    <property type="match status" value="1"/>
</dbReference>
<dbReference type="GO" id="GO:0005743">
    <property type="term" value="C:mitochondrial inner membrane"/>
    <property type="evidence" value="ECO:0007669"/>
    <property type="project" value="TreeGrafter"/>
</dbReference>
<evidence type="ECO:0000313" key="1">
    <source>
        <dbReference type="EMBL" id="CAK0787681.1"/>
    </source>
</evidence>
<dbReference type="InterPro" id="IPR007849">
    <property type="entry name" value="ATP10"/>
</dbReference>
<dbReference type="PANTHER" id="PTHR28106">
    <property type="entry name" value="MITOCHONDRIAL ATPASE COMPLEX SUBUNIT ATP10"/>
    <property type="match status" value="1"/>
</dbReference>
<evidence type="ECO:0000313" key="2">
    <source>
        <dbReference type="Proteomes" id="UP001314263"/>
    </source>
</evidence>
<organism evidence="1 2">
    <name type="scientific">Coccomyxa viridis</name>
    <dbReference type="NCBI Taxonomy" id="1274662"/>
    <lineage>
        <taxon>Eukaryota</taxon>
        <taxon>Viridiplantae</taxon>
        <taxon>Chlorophyta</taxon>
        <taxon>core chlorophytes</taxon>
        <taxon>Trebouxiophyceae</taxon>
        <taxon>Trebouxiophyceae incertae sedis</taxon>
        <taxon>Coccomyxaceae</taxon>
        <taxon>Coccomyxa</taxon>
    </lineage>
</organism>
<dbReference type="EMBL" id="CAUYUE010000017">
    <property type="protein sequence ID" value="CAK0787681.1"/>
    <property type="molecule type" value="Genomic_DNA"/>
</dbReference>
<dbReference type="GO" id="GO:0033615">
    <property type="term" value="P:mitochondrial proton-transporting ATP synthase complex assembly"/>
    <property type="evidence" value="ECO:0007669"/>
    <property type="project" value="TreeGrafter"/>
</dbReference>
<dbReference type="AlphaFoldDB" id="A0AAV1IK17"/>
<accession>A0AAV1IK17</accession>
<gene>
    <name evidence="1" type="ORF">CVIRNUC_010903</name>
</gene>
<proteinExistence type="predicted"/>
<comment type="caution">
    <text evidence="1">The sequence shown here is derived from an EMBL/GenBank/DDBJ whole genome shotgun (WGS) entry which is preliminary data.</text>
</comment>
<dbReference type="PANTHER" id="PTHR28106:SF1">
    <property type="entry name" value="MITOCHONDRIAL ATPASE COMPLEX SUBUNIT ATP10"/>
    <property type="match status" value="1"/>
</dbReference>
<reference evidence="1 2" key="1">
    <citation type="submission" date="2023-10" db="EMBL/GenBank/DDBJ databases">
        <authorList>
            <person name="Maclean D."/>
            <person name="Macfadyen A."/>
        </authorList>
    </citation>
    <scope>NUCLEOTIDE SEQUENCE [LARGE SCALE GENOMIC DNA]</scope>
</reference>
<dbReference type="Proteomes" id="UP001314263">
    <property type="component" value="Unassembled WGS sequence"/>
</dbReference>
<protein>
    <submittedName>
        <fullName evidence="1">Uncharacterized protein</fullName>
    </submittedName>
</protein>
<sequence length="250" mass="28468">MLRRQTAAAWAWRALQSSTERGQGYQHLSQRGLQLFDVFNKEKARERTKEIKEEMKRGYFEDFKDLKETQGRMFEPSEALSPPSTSTQLPNIAAAAADGIDVGFPPPQGTFQAALLCIAFRAGAEDMLRSWSEPFREAHGHRPDVRWYELSLVESVVMSFWPFKQMIIKSGAQQQQQSRTPEQAGLQPQPLFSFGDATEIRKALDMTNRLTGYVYLVDSKNRIRWSASGKASPDEAQAFIECSKELIRDR</sequence>